<dbReference type="EnsemblMetazoa" id="G28180.1">
    <property type="protein sequence ID" value="G28180.1:cds"/>
    <property type="gene ID" value="G28180"/>
</dbReference>
<dbReference type="Pfam" id="PF02931">
    <property type="entry name" value="Neur_chan_LBD"/>
    <property type="match status" value="1"/>
</dbReference>
<dbReference type="PANTHER" id="PTHR18945">
    <property type="entry name" value="NEUROTRANSMITTER GATED ION CHANNEL"/>
    <property type="match status" value="1"/>
</dbReference>
<proteinExistence type="predicted"/>
<dbReference type="InterPro" id="IPR006202">
    <property type="entry name" value="Neur_chan_lig-bd"/>
</dbReference>
<dbReference type="PRINTS" id="PR00252">
    <property type="entry name" value="NRIONCHANNEL"/>
</dbReference>
<dbReference type="InterPro" id="IPR006201">
    <property type="entry name" value="Neur_channel"/>
</dbReference>
<evidence type="ECO:0000313" key="2">
    <source>
        <dbReference type="EnsemblMetazoa" id="G28180.1:cds"/>
    </source>
</evidence>
<name>A0A8W8LN10_MAGGI</name>
<dbReference type="GO" id="GO:0016020">
    <property type="term" value="C:membrane"/>
    <property type="evidence" value="ECO:0007669"/>
    <property type="project" value="InterPro"/>
</dbReference>
<dbReference type="GO" id="GO:0004888">
    <property type="term" value="F:transmembrane signaling receptor activity"/>
    <property type="evidence" value="ECO:0007669"/>
    <property type="project" value="InterPro"/>
</dbReference>
<dbReference type="AlphaFoldDB" id="A0A8W8LN10"/>
<dbReference type="Gene3D" id="2.70.170.10">
    <property type="entry name" value="Neurotransmitter-gated ion-channel ligand-binding domain"/>
    <property type="match status" value="1"/>
</dbReference>
<keyword evidence="3" id="KW-1185">Reference proteome</keyword>
<evidence type="ECO:0000313" key="3">
    <source>
        <dbReference type="Proteomes" id="UP000005408"/>
    </source>
</evidence>
<dbReference type="InterPro" id="IPR036734">
    <property type="entry name" value="Neur_chan_lig-bd_sf"/>
</dbReference>
<sequence length="241" mass="27627">MKTDQYQEDQTSTLTFLTYNSPDAGCTNRRRRADVVMWSCRGYSITQQAQLHANLSNGYDRNLRPGENRTLPTKISIDFYIAKIKELKEEENKMSTVGYIGLEWTDHRLTWNPADYNDELKQTSMFISKIWAPNVVLFNPVEKRSPILTDDFSCTIKSNGQVKCFLADLFEATCSADISGYPFDAQYCTLKLFVPGFSILDIILQSASSAIHLELYEIHGLWYITDTSICFLFAFGIRRES</sequence>
<organism evidence="2 3">
    <name type="scientific">Magallana gigas</name>
    <name type="common">Pacific oyster</name>
    <name type="synonym">Crassostrea gigas</name>
    <dbReference type="NCBI Taxonomy" id="29159"/>
    <lineage>
        <taxon>Eukaryota</taxon>
        <taxon>Metazoa</taxon>
        <taxon>Spiralia</taxon>
        <taxon>Lophotrochozoa</taxon>
        <taxon>Mollusca</taxon>
        <taxon>Bivalvia</taxon>
        <taxon>Autobranchia</taxon>
        <taxon>Pteriomorphia</taxon>
        <taxon>Ostreida</taxon>
        <taxon>Ostreoidea</taxon>
        <taxon>Ostreidae</taxon>
        <taxon>Magallana</taxon>
    </lineage>
</organism>
<dbReference type="CDD" id="cd18989">
    <property type="entry name" value="LGIC_ECD_cation"/>
    <property type="match status" value="1"/>
</dbReference>
<accession>A0A8W8LN10</accession>
<dbReference type="SUPFAM" id="SSF63712">
    <property type="entry name" value="Nicotinic receptor ligand binding domain-like"/>
    <property type="match status" value="1"/>
</dbReference>
<protein>
    <recommendedName>
        <fullName evidence="1">Neurotransmitter-gated ion-channel ligand-binding domain-containing protein</fullName>
    </recommendedName>
</protein>
<reference evidence="2" key="1">
    <citation type="submission" date="2022-08" db="UniProtKB">
        <authorList>
            <consortium name="EnsemblMetazoa"/>
        </authorList>
    </citation>
    <scope>IDENTIFICATION</scope>
    <source>
        <strain evidence="2">05x7-T-G4-1.051#20</strain>
    </source>
</reference>
<dbReference type="Proteomes" id="UP000005408">
    <property type="component" value="Unassembled WGS sequence"/>
</dbReference>
<feature type="domain" description="Neurotransmitter-gated ion-channel ligand-binding" evidence="1">
    <location>
        <begin position="49"/>
        <end position="227"/>
    </location>
</feature>
<dbReference type="GO" id="GO:0005230">
    <property type="term" value="F:extracellular ligand-gated monoatomic ion channel activity"/>
    <property type="evidence" value="ECO:0007669"/>
    <property type="project" value="InterPro"/>
</dbReference>
<evidence type="ECO:0000259" key="1">
    <source>
        <dbReference type="Pfam" id="PF02931"/>
    </source>
</evidence>